<evidence type="ECO:0000256" key="3">
    <source>
        <dbReference type="ARBA" id="ARBA00022842"/>
    </source>
</evidence>
<dbReference type="InterPro" id="IPR029044">
    <property type="entry name" value="Nucleotide-diphossugar_trans"/>
</dbReference>
<dbReference type="EMBL" id="CP018076">
    <property type="protein sequence ID" value="APE45075.1"/>
    <property type="molecule type" value="Genomic_DNA"/>
</dbReference>
<gene>
    <name evidence="5" type="ORF">BOO69_17900</name>
</gene>
<evidence type="ECO:0000313" key="6">
    <source>
        <dbReference type="Proteomes" id="UP000181897"/>
    </source>
</evidence>
<dbReference type="CDD" id="cd06422">
    <property type="entry name" value="NTP_transferase_like_1"/>
    <property type="match status" value="1"/>
</dbReference>
<evidence type="ECO:0000256" key="1">
    <source>
        <dbReference type="ARBA" id="ARBA00022679"/>
    </source>
</evidence>
<evidence type="ECO:0000256" key="2">
    <source>
        <dbReference type="ARBA" id="ARBA00022695"/>
    </source>
</evidence>
<dbReference type="STRING" id="1917485.BOO69_17900"/>
<keyword evidence="3" id="KW-0460">Magnesium</keyword>
<proteinExistence type="predicted"/>
<feature type="domain" description="MobA-like NTP transferase" evidence="4">
    <location>
        <begin position="8"/>
        <end position="126"/>
    </location>
</feature>
<keyword evidence="1 5" id="KW-0808">Transferase</keyword>
<dbReference type="Proteomes" id="UP000181897">
    <property type="component" value="Chromosome"/>
</dbReference>
<sequence length="228" mass="24609">MTSLPLMLFAAGFGTRMKPLTDTLPKPLIEVAGKPLIDHALALGRSAGCAPIVANLHYRADQLQQHLAESDVILLTEWPDILDTGGGLRNARDVLGQDTVVTMNTDAVWSGPNPIDLLRDAWNPDLMDALLIAIPLAQAKGYDGKGDFTMDPDGRLTRGPGLLYGGVQIIKTALLSGIPDRAFSLNVLWDRMGQRNRLYGLRYPGLWCDVGHPAGIGVAEDMLANPHV</sequence>
<dbReference type="PANTHER" id="PTHR43584:SF8">
    <property type="entry name" value="N-ACETYLMURAMATE ALPHA-1-PHOSPHATE URIDYLYLTRANSFERASE"/>
    <property type="match status" value="1"/>
</dbReference>
<accession>A0A1J0WLC6</accession>
<reference evidence="5 6" key="1">
    <citation type="submission" date="2016-11" db="EMBL/GenBank/DDBJ databases">
        <title>Complete genome sequence of Sulfitobacter sp. AM1-D1, a toxic bacteria associated with marine dinoflagellate Alexandrium minutum in East China Sea.</title>
        <authorList>
            <person name="Yang Q."/>
            <person name="Zhang X."/>
            <person name="Tian X."/>
        </authorList>
    </citation>
    <scope>NUCLEOTIDE SEQUENCE [LARGE SCALE GENOMIC DNA]</scope>
    <source>
        <strain evidence="5 6">AM1-D1</strain>
    </source>
</reference>
<dbReference type="InterPro" id="IPR025877">
    <property type="entry name" value="MobA-like_NTP_Trfase"/>
</dbReference>
<dbReference type="PANTHER" id="PTHR43584">
    <property type="entry name" value="NUCLEOTIDYL TRANSFERASE"/>
    <property type="match status" value="1"/>
</dbReference>
<dbReference type="InterPro" id="IPR050065">
    <property type="entry name" value="GlmU-like"/>
</dbReference>
<dbReference type="Gene3D" id="3.90.550.10">
    <property type="entry name" value="Spore Coat Polysaccharide Biosynthesis Protein SpsA, Chain A"/>
    <property type="match status" value="1"/>
</dbReference>
<dbReference type="OrthoDB" id="9788272at2"/>
<dbReference type="RefSeq" id="WP_071973421.1">
    <property type="nucleotide sequence ID" value="NZ_CP018076.1"/>
</dbReference>
<evidence type="ECO:0000259" key="4">
    <source>
        <dbReference type="Pfam" id="PF12804"/>
    </source>
</evidence>
<dbReference type="AlphaFoldDB" id="A0A1J0WLC6"/>
<keyword evidence="6" id="KW-1185">Reference proteome</keyword>
<dbReference type="Pfam" id="PF12804">
    <property type="entry name" value="NTP_transf_3"/>
    <property type="match status" value="1"/>
</dbReference>
<dbReference type="GO" id="GO:0016779">
    <property type="term" value="F:nucleotidyltransferase activity"/>
    <property type="evidence" value="ECO:0007669"/>
    <property type="project" value="UniProtKB-KW"/>
</dbReference>
<protein>
    <submittedName>
        <fullName evidence="5">Nucleotidyltransferase</fullName>
    </submittedName>
</protein>
<dbReference type="SUPFAM" id="SSF53448">
    <property type="entry name" value="Nucleotide-diphospho-sugar transferases"/>
    <property type="match status" value="1"/>
</dbReference>
<name>A0A1J0WLC6_9RHOB</name>
<keyword evidence="2" id="KW-0548">Nucleotidyltransferase</keyword>
<organism evidence="5 6">
    <name type="scientific">Sulfitobacter alexandrii</name>
    <dbReference type="NCBI Taxonomy" id="1917485"/>
    <lineage>
        <taxon>Bacteria</taxon>
        <taxon>Pseudomonadati</taxon>
        <taxon>Pseudomonadota</taxon>
        <taxon>Alphaproteobacteria</taxon>
        <taxon>Rhodobacterales</taxon>
        <taxon>Roseobacteraceae</taxon>
        <taxon>Sulfitobacter</taxon>
    </lineage>
</organism>
<dbReference type="KEGG" id="suam:BOO69_17900"/>
<evidence type="ECO:0000313" key="5">
    <source>
        <dbReference type="EMBL" id="APE45075.1"/>
    </source>
</evidence>